<name>A0A922CM25_MANSE</name>
<protein>
    <recommendedName>
        <fullName evidence="3">Reverse transcriptase</fullName>
    </recommendedName>
</protein>
<accession>A0A922CM25</accession>
<dbReference type="EMBL" id="JH668399">
    <property type="protein sequence ID" value="KAG6451041.1"/>
    <property type="molecule type" value="Genomic_DNA"/>
</dbReference>
<keyword evidence="2" id="KW-1185">Reference proteome</keyword>
<dbReference type="PANTHER" id="PTHR33332">
    <property type="entry name" value="REVERSE TRANSCRIPTASE DOMAIN-CONTAINING PROTEIN"/>
    <property type="match status" value="1"/>
</dbReference>
<reference evidence="1" key="2">
    <citation type="submission" date="2020-12" db="EMBL/GenBank/DDBJ databases">
        <authorList>
            <person name="Kanost M."/>
        </authorList>
    </citation>
    <scope>NUCLEOTIDE SEQUENCE</scope>
</reference>
<sequence length="255" mass="29987">MYLAEQNCLVLNPTKSKFIVLGSKKQVSSILSATPEIKIMGENIQRVETARNLGLTMDPELRFEMHIGNVIRNCFYRLKILYRFRQYLSEPLRRRLVDSLVLSRLNYCDVVYGPCLLSRTDRLIQRVQNACARFCFNIPRRSHVTSFLNDANILKMAARRDLHMATLLFGIFKKQSPKYLYDKIIWKQDNARYSLHPTTNPLSMPSYRTSAFRGSFKFRATRCWNCIPPPCRSKNSKHGFKHVYIQYLLLHQKQR</sequence>
<proteinExistence type="predicted"/>
<reference evidence="1" key="1">
    <citation type="journal article" date="2016" name="Insect Biochem. Mol. Biol.">
        <title>Multifaceted biological insights from a draft genome sequence of the tobacco hornworm moth, Manduca sexta.</title>
        <authorList>
            <person name="Kanost M.R."/>
            <person name="Arrese E.L."/>
            <person name="Cao X."/>
            <person name="Chen Y.R."/>
            <person name="Chellapilla S."/>
            <person name="Goldsmith M.R."/>
            <person name="Grosse-Wilde E."/>
            <person name="Heckel D.G."/>
            <person name="Herndon N."/>
            <person name="Jiang H."/>
            <person name="Papanicolaou A."/>
            <person name="Qu J."/>
            <person name="Soulages J.L."/>
            <person name="Vogel H."/>
            <person name="Walters J."/>
            <person name="Waterhouse R.M."/>
            <person name="Ahn S.J."/>
            <person name="Almeida F.C."/>
            <person name="An C."/>
            <person name="Aqrawi P."/>
            <person name="Bretschneider A."/>
            <person name="Bryant W.B."/>
            <person name="Bucks S."/>
            <person name="Chao H."/>
            <person name="Chevignon G."/>
            <person name="Christen J.M."/>
            <person name="Clarke D.F."/>
            <person name="Dittmer N.T."/>
            <person name="Ferguson L.C.F."/>
            <person name="Garavelou S."/>
            <person name="Gordon K.H.J."/>
            <person name="Gunaratna R.T."/>
            <person name="Han Y."/>
            <person name="Hauser F."/>
            <person name="He Y."/>
            <person name="Heidel-Fischer H."/>
            <person name="Hirsh A."/>
            <person name="Hu Y."/>
            <person name="Jiang H."/>
            <person name="Kalra D."/>
            <person name="Klinner C."/>
            <person name="Konig C."/>
            <person name="Kovar C."/>
            <person name="Kroll A.R."/>
            <person name="Kuwar S.S."/>
            <person name="Lee S.L."/>
            <person name="Lehman R."/>
            <person name="Li K."/>
            <person name="Li Z."/>
            <person name="Liang H."/>
            <person name="Lovelace S."/>
            <person name="Lu Z."/>
            <person name="Mansfield J.H."/>
            <person name="McCulloch K.J."/>
            <person name="Mathew T."/>
            <person name="Morton B."/>
            <person name="Muzny D.M."/>
            <person name="Neunemann D."/>
            <person name="Ongeri F."/>
            <person name="Pauchet Y."/>
            <person name="Pu L.L."/>
            <person name="Pyrousis I."/>
            <person name="Rao X.J."/>
            <person name="Redding A."/>
            <person name="Roesel C."/>
            <person name="Sanchez-Gracia A."/>
            <person name="Schaack S."/>
            <person name="Shukla A."/>
            <person name="Tetreau G."/>
            <person name="Wang Y."/>
            <person name="Xiong G.H."/>
            <person name="Traut W."/>
            <person name="Walsh T.K."/>
            <person name="Worley K.C."/>
            <person name="Wu D."/>
            <person name="Wu W."/>
            <person name="Wu Y.Q."/>
            <person name="Zhang X."/>
            <person name="Zou Z."/>
            <person name="Zucker H."/>
            <person name="Briscoe A.D."/>
            <person name="Burmester T."/>
            <person name="Clem R.J."/>
            <person name="Feyereisen R."/>
            <person name="Grimmelikhuijzen C.J.P."/>
            <person name="Hamodrakas S.J."/>
            <person name="Hansson B.S."/>
            <person name="Huguet E."/>
            <person name="Jermiin L.S."/>
            <person name="Lan Q."/>
            <person name="Lehman H.K."/>
            <person name="Lorenzen M."/>
            <person name="Merzendorfer H."/>
            <person name="Michalopoulos I."/>
            <person name="Morton D.B."/>
            <person name="Muthukrishnan S."/>
            <person name="Oakeshott J.G."/>
            <person name="Palmer W."/>
            <person name="Park Y."/>
            <person name="Passarelli A.L."/>
            <person name="Rozas J."/>
            <person name="Schwartz L.M."/>
            <person name="Smith W."/>
            <person name="Southgate A."/>
            <person name="Vilcinskas A."/>
            <person name="Vogt R."/>
            <person name="Wang P."/>
            <person name="Werren J."/>
            <person name="Yu X.Q."/>
            <person name="Zhou J.J."/>
            <person name="Brown S.J."/>
            <person name="Scherer S.E."/>
            <person name="Richards S."/>
            <person name="Blissard G.W."/>
        </authorList>
    </citation>
    <scope>NUCLEOTIDE SEQUENCE</scope>
</reference>
<organism evidence="1 2">
    <name type="scientific">Manduca sexta</name>
    <name type="common">Tobacco hawkmoth</name>
    <name type="synonym">Tobacco hornworm</name>
    <dbReference type="NCBI Taxonomy" id="7130"/>
    <lineage>
        <taxon>Eukaryota</taxon>
        <taxon>Metazoa</taxon>
        <taxon>Ecdysozoa</taxon>
        <taxon>Arthropoda</taxon>
        <taxon>Hexapoda</taxon>
        <taxon>Insecta</taxon>
        <taxon>Pterygota</taxon>
        <taxon>Neoptera</taxon>
        <taxon>Endopterygota</taxon>
        <taxon>Lepidoptera</taxon>
        <taxon>Glossata</taxon>
        <taxon>Ditrysia</taxon>
        <taxon>Bombycoidea</taxon>
        <taxon>Sphingidae</taxon>
        <taxon>Sphinginae</taxon>
        <taxon>Sphingini</taxon>
        <taxon>Manduca</taxon>
    </lineage>
</organism>
<evidence type="ECO:0000313" key="1">
    <source>
        <dbReference type="EMBL" id="KAG6451041.1"/>
    </source>
</evidence>
<dbReference type="Proteomes" id="UP000791440">
    <property type="component" value="Unassembled WGS sequence"/>
</dbReference>
<comment type="caution">
    <text evidence="1">The sequence shown here is derived from an EMBL/GenBank/DDBJ whole genome shotgun (WGS) entry which is preliminary data.</text>
</comment>
<gene>
    <name evidence="1" type="ORF">O3G_MSEX006914</name>
</gene>
<evidence type="ECO:0008006" key="3">
    <source>
        <dbReference type="Google" id="ProtNLM"/>
    </source>
</evidence>
<evidence type="ECO:0000313" key="2">
    <source>
        <dbReference type="Proteomes" id="UP000791440"/>
    </source>
</evidence>
<dbReference type="AlphaFoldDB" id="A0A922CM25"/>